<feature type="domain" description="Acyltransferase 3" evidence="3">
    <location>
        <begin position="31"/>
        <end position="368"/>
    </location>
</feature>
<feature type="region of interest" description="Disordered" evidence="1">
    <location>
        <begin position="1"/>
        <end position="25"/>
    </location>
</feature>
<dbReference type="Pfam" id="PF01757">
    <property type="entry name" value="Acyl_transf_3"/>
    <property type="match status" value="1"/>
</dbReference>
<dbReference type="RefSeq" id="WP_119704923.1">
    <property type="nucleotide sequence ID" value="NZ_JBHSOI010000002.1"/>
</dbReference>
<feature type="transmembrane region" description="Helical" evidence="2">
    <location>
        <begin position="285"/>
        <end position="306"/>
    </location>
</feature>
<dbReference type="EMBL" id="QUBR01000002">
    <property type="protein sequence ID" value="REK70328.1"/>
    <property type="molecule type" value="Genomic_DNA"/>
</dbReference>
<dbReference type="InterPro" id="IPR050879">
    <property type="entry name" value="Acyltransferase_3"/>
</dbReference>
<dbReference type="Pfam" id="PF19040">
    <property type="entry name" value="SGNH"/>
    <property type="match status" value="1"/>
</dbReference>
<keyword evidence="2" id="KW-1133">Transmembrane helix</keyword>
<feature type="transmembrane region" description="Helical" evidence="2">
    <location>
        <begin position="390"/>
        <end position="410"/>
    </location>
</feature>
<proteinExistence type="predicted"/>
<keyword evidence="5" id="KW-0012">Acyltransferase</keyword>
<evidence type="ECO:0000259" key="4">
    <source>
        <dbReference type="Pfam" id="PF19040"/>
    </source>
</evidence>
<dbReference type="GO" id="GO:0009103">
    <property type="term" value="P:lipopolysaccharide biosynthetic process"/>
    <property type="evidence" value="ECO:0007669"/>
    <property type="project" value="TreeGrafter"/>
</dbReference>
<sequence length="713" mass="76659">MSATSDPAAPDPSPGAPGTPGARVPRPVRPEIQALRAGAALLVVLYHLWPGRLPGGFMGVDVFFVISGFLITSHLAREVTSTGRIRLGRFWARRARRLLPAAYLVLATSAVAVFAWMPRLDWTQNFREILSSALYVQNWRLANDAVDYLAADNAPSVAQHYWTLSVEEQFYVAWPLLVLVAVLVAARLRVGQLSTVTAVVAVATAASFAYSLWLTYDSVSFAYFSTFTRAWEFGAGALLALLTLRASQGRRRAPALPPLVGAALSWVGLLVLLCCGLFLTGSTPFPGFAALLPVLATVAVIAAGMPDSRLSPGRLIELRPVQWTGDISYPLYLWHWPAIVVLPVVLGHDLGFGARVAILVATFAAAAATKRFVEDPVRTGRRLGIQRSTVTFAFTALGAAAIAVACLGGIRSADAAADRAQKLTAKVSAEPPRCFGAASMAPGTPCVNPALDGMLVPDTTAVRRDDASYPGCRSTNRARGSCVFGDRDDPSLPHVVVLGDSHARSVLPLFVRLAKEGKIFLMAQVKGGCSWSTNPHPNPDRAVADDCYEWRDSVNAWLDDNAADIDLVVTTALAHPDPASGPADQVAGFAETWRTMTDRGIPVAVIRDNPFQPADTNTCLAQERTITASSCALPRSKAFPNYDPLIEATRQVENSTLLDFTRYYCSATTCPAVIGGVNVYRDISHISKTYMTTMAPYVGAQLERDGLLAKRRR</sequence>
<dbReference type="GO" id="GO:0016020">
    <property type="term" value="C:membrane"/>
    <property type="evidence" value="ECO:0007669"/>
    <property type="project" value="TreeGrafter"/>
</dbReference>
<evidence type="ECO:0000313" key="5">
    <source>
        <dbReference type="EMBL" id="REK70328.1"/>
    </source>
</evidence>
<keyword evidence="2" id="KW-0472">Membrane</keyword>
<feature type="transmembrane region" description="Helical" evidence="2">
    <location>
        <begin position="327"/>
        <end position="346"/>
    </location>
</feature>
<evidence type="ECO:0000259" key="3">
    <source>
        <dbReference type="Pfam" id="PF01757"/>
    </source>
</evidence>
<dbReference type="Proteomes" id="UP000265581">
    <property type="component" value="Unassembled WGS sequence"/>
</dbReference>
<evidence type="ECO:0000256" key="2">
    <source>
        <dbReference type="SAM" id="Phobius"/>
    </source>
</evidence>
<dbReference type="InterPro" id="IPR043968">
    <property type="entry name" value="SGNH"/>
</dbReference>
<dbReference type="AlphaFoldDB" id="A0A371P444"/>
<evidence type="ECO:0000313" key="6">
    <source>
        <dbReference type="Proteomes" id="UP000265581"/>
    </source>
</evidence>
<accession>A0A371P444</accession>
<feature type="transmembrane region" description="Helical" evidence="2">
    <location>
        <begin position="97"/>
        <end position="117"/>
    </location>
</feature>
<gene>
    <name evidence="5" type="ORF">DX116_14365</name>
</gene>
<reference evidence="5 6" key="1">
    <citation type="submission" date="2018-08" db="EMBL/GenBank/DDBJ databases">
        <title>Aeromicrobium sp. M2KJ-4, whole genome shotgun sequence.</title>
        <authorList>
            <person name="Tuo L."/>
        </authorList>
    </citation>
    <scope>NUCLEOTIDE SEQUENCE [LARGE SCALE GENOMIC DNA]</scope>
    <source>
        <strain evidence="5 6">M2KJ-4</strain>
    </source>
</reference>
<dbReference type="PANTHER" id="PTHR23028:SF53">
    <property type="entry name" value="ACYL_TRANSF_3 DOMAIN-CONTAINING PROTEIN"/>
    <property type="match status" value="1"/>
</dbReference>
<dbReference type="GO" id="GO:0016747">
    <property type="term" value="F:acyltransferase activity, transferring groups other than amino-acyl groups"/>
    <property type="evidence" value="ECO:0007669"/>
    <property type="project" value="InterPro"/>
</dbReference>
<feature type="transmembrane region" description="Helical" evidence="2">
    <location>
        <begin position="256"/>
        <end position="279"/>
    </location>
</feature>
<dbReference type="PANTHER" id="PTHR23028">
    <property type="entry name" value="ACETYLTRANSFERASE"/>
    <property type="match status" value="1"/>
</dbReference>
<name>A0A371P444_9ACTN</name>
<dbReference type="OrthoDB" id="3404679at2"/>
<dbReference type="InterPro" id="IPR002656">
    <property type="entry name" value="Acyl_transf_3_dom"/>
</dbReference>
<feature type="domain" description="SGNH" evidence="4">
    <location>
        <begin position="472"/>
        <end position="696"/>
    </location>
</feature>
<organism evidence="5 6">
    <name type="scientific">Aeromicrobium endophyticum</name>
    <dbReference type="NCBI Taxonomy" id="2292704"/>
    <lineage>
        <taxon>Bacteria</taxon>
        <taxon>Bacillati</taxon>
        <taxon>Actinomycetota</taxon>
        <taxon>Actinomycetes</taxon>
        <taxon>Propionibacteriales</taxon>
        <taxon>Nocardioidaceae</taxon>
        <taxon>Aeromicrobium</taxon>
    </lineage>
</organism>
<feature type="transmembrane region" description="Helical" evidence="2">
    <location>
        <begin position="352"/>
        <end position="369"/>
    </location>
</feature>
<feature type="transmembrane region" description="Helical" evidence="2">
    <location>
        <begin position="195"/>
        <end position="216"/>
    </location>
</feature>
<feature type="transmembrane region" description="Helical" evidence="2">
    <location>
        <begin position="222"/>
        <end position="244"/>
    </location>
</feature>
<comment type="caution">
    <text evidence="5">The sequence shown here is derived from an EMBL/GenBank/DDBJ whole genome shotgun (WGS) entry which is preliminary data.</text>
</comment>
<feature type="transmembrane region" description="Helical" evidence="2">
    <location>
        <begin position="55"/>
        <end position="76"/>
    </location>
</feature>
<protein>
    <submittedName>
        <fullName evidence="5">Acyltransferase</fullName>
    </submittedName>
</protein>
<feature type="transmembrane region" description="Helical" evidence="2">
    <location>
        <begin position="170"/>
        <end position="188"/>
    </location>
</feature>
<keyword evidence="2" id="KW-0812">Transmembrane</keyword>
<keyword evidence="6" id="KW-1185">Reference proteome</keyword>
<keyword evidence="5" id="KW-0808">Transferase</keyword>
<evidence type="ECO:0000256" key="1">
    <source>
        <dbReference type="SAM" id="MobiDB-lite"/>
    </source>
</evidence>